<name>A0A832ZV95_CALS0</name>
<evidence type="ECO:0000259" key="1">
    <source>
        <dbReference type="Pfam" id="PF01037"/>
    </source>
</evidence>
<dbReference type="InterPro" id="IPR011008">
    <property type="entry name" value="Dimeric_a/b-barrel"/>
</dbReference>
<reference evidence="2" key="1">
    <citation type="journal article" date="2020" name="ISME J.">
        <title>Gammaproteobacteria mediating utilization of methyl-, sulfur- and petroleum organic compounds in deep ocean hydrothermal plumes.</title>
        <authorList>
            <person name="Zhou Z."/>
            <person name="Liu Y."/>
            <person name="Pan J."/>
            <person name="Cron B.R."/>
            <person name="Toner B.M."/>
            <person name="Anantharaman K."/>
            <person name="Breier J.A."/>
            <person name="Dick G.J."/>
            <person name="Li M."/>
        </authorList>
    </citation>
    <scope>NUCLEOTIDE SEQUENCE</scope>
    <source>
        <strain evidence="2">SZUA-1515</strain>
    </source>
</reference>
<dbReference type="EMBL" id="DQVM01000051">
    <property type="protein sequence ID" value="HIQ29487.1"/>
    <property type="molecule type" value="Genomic_DNA"/>
</dbReference>
<dbReference type="Gene3D" id="3.30.70.920">
    <property type="match status" value="2"/>
</dbReference>
<dbReference type="SUPFAM" id="SSF54909">
    <property type="entry name" value="Dimeric alpha+beta barrel"/>
    <property type="match status" value="2"/>
</dbReference>
<dbReference type="InterPro" id="IPR019887">
    <property type="entry name" value="Tscrpt_reg_AsnC/Lrp_C"/>
</dbReference>
<organism evidence="2 3">
    <name type="scientific">Caldiarchaeum subterraneum</name>
    <dbReference type="NCBI Taxonomy" id="311458"/>
    <lineage>
        <taxon>Archaea</taxon>
        <taxon>Nitrososphaerota</taxon>
        <taxon>Candidatus Caldarchaeales</taxon>
        <taxon>Candidatus Caldarchaeaceae</taxon>
        <taxon>Candidatus Caldarchaeum</taxon>
    </lineage>
</organism>
<accession>A0A832ZV95</accession>
<dbReference type="Pfam" id="PF01037">
    <property type="entry name" value="AsnC_trans_reg"/>
    <property type="match status" value="1"/>
</dbReference>
<evidence type="ECO:0000313" key="3">
    <source>
        <dbReference type="Proteomes" id="UP000608579"/>
    </source>
</evidence>
<sequence>MKAFVLGTVGSRSGLIEALEAVRKANIVKEAYLIWGPYDLICKVEVSTIGQLNTLLDIMYEQGFVDSNTMIVNDEGGLSYEADNVNEVKKCAYIFIKKRRPAAPRLWDKYLKSIDDIMEAHELFGMWDVVVSVQEDAREEFFERVFKKLWLLTEVNLTSTHTMFTVKV</sequence>
<dbReference type="AlphaFoldDB" id="A0A832ZV95"/>
<gene>
    <name evidence="2" type="ORF">EYH45_02870</name>
</gene>
<protein>
    <submittedName>
        <fullName evidence="2">Lrp/AsnC family transcriptional regulator</fullName>
    </submittedName>
</protein>
<feature type="domain" description="Transcription regulator AsnC/Lrp ligand binding" evidence="1">
    <location>
        <begin position="17"/>
        <end position="72"/>
    </location>
</feature>
<dbReference type="Proteomes" id="UP000608579">
    <property type="component" value="Unassembled WGS sequence"/>
</dbReference>
<proteinExistence type="predicted"/>
<evidence type="ECO:0000313" key="2">
    <source>
        <dbReference type="EMBL" id="HIQ29487.1"/>
    </source>
</evidence>
<comment type="caution">
    <text evidence="2">The sequence shown here is derived from an EMBL/GenBank/DDBJ whole genome shotgun (WGS) entry which is preliminary data.</text>
</comment>